<evidence type="ECO:0000313" key="1">
    <source>
        <dbReference type="EMBL" id="HIZ06338.1"/>
    </source>
</evidence>
<evidence type="ECO:0000313" key="2">
    <source>
        <dbReference type="Proteomes" id="UP000824024"/>
    </source>
</evidence>
<accession>A0A9D2D0J5</accession>
<organism evidence="1 2">
    <name type="scientific">Candidatus Eubacterium avistercoris</name>
    <dbReference type="NCBI Taxonomy" id="2838567"/>
    <lineage>
        <taxon>Bacteria</taxon>
        <taxon>Bacillati</taxon>
        <taxon>Bacillota</taxon>
        <taxon>Clostridia</taxon>
        <taxon>Eubacteriales</taxon>
        <taxon>Eubacteriaceae</taxon>
        <taxon>Eubacterium</taxon>
    </lineage>
</organism>
<reference evidence="1" key="2">
    <citation type="submission" date="2021-04" db="EMBL/GenBank/DDBJ databases">
        <authorList>
            <person name="Gilroy R."/>
        </authorList>
    </citation>
    <scope>NUCLEOTIDE SEQUENCE</scope>
    <source>
        <strain evidence="1">CHK192-9172</strain>
    </source>
</reference>
<dbReference type="NCBIfam" id="TIGR03172">
    <property type="entry name" value="selenium cofactor biosynthesis protein YqeC"/>
    <property type="match status" value="1"/>
</dbReference>
<sequence length="238" mass="26639">MADEVIVFAGGGGKTTSIYTYAKKLAAEGKKALILTTTHMGVPKDRSIFSGCSDPKRTKEILDRYGYCVCGKTQKDREKITAWTDGQMKVLGALADTVLIEGDGAKRMPLKVPACYEPVIPDWSSRLVIVLGLSGLGMPCARAVHRWQLLFQKDEIVTVETYIRIFSEGYGPALNGTDRAWKKDPVFMLNQADDEGMVSTGCEIFRKLERVMDRSFSWEVVSLHKKKRWEHGCVIIKR</sequence>
<dbReference type="AlphaFoldDB" id="A0A9D2D0J5"/>
<reference evidence="1" key="1">
    <citation type="journal article" date="2021" name="PeerJ">
        <title>Extensive microbial diversity within the chicken gut microbiome revealed by metagenomics and culture.</title>
        <authorList>
            <person name="Gilroy R."/>
            <person name="Ravi A."/>
            <person name="Getino M."/>
            <person name="Pursley I."/>
            <person name="Horton D.L."/>
            <person name="Alikhan N.F."/>
            <person name="Baker D."/>
            <person name="Gharbi K."/>
            <person name="Hall N."/>
            <person name="Watson M."/>
            <person name="Adriaenssens E.M."/>
            <person name="Foster-Nyarko E."/>
            <person name="Jarju S."/>
            <person name="Secka A."/>
            <person name="Antonio M."/>
            <person name="Oren A."/>
            <person name="Chaudhuri R.R."/>
            <person name="La Ragione R."/>
            <person name="Hildebrand F."/>
            <person name="Pallen M.J."/>
        </authorList>
    </citation>
    <scope>NUCLEOTIDE SEQUENCE</scope>
    <source>
        <strain evidence="1">CHK192-9172</strain>
    </source>
</reference>
<dbReference type="Pfam" id="PF19842">
    <property type="entry name" value="YqeC"/>
    <property type="match status" value="1"/>
</dbReference>
<dbReference type="InterPro" id="IPR017587">
    <property type="entry name" value="YqeC"/>
</dbReference>
<gene>
    <name evidence="1" type="primary">yqeC</name>
    <name evidence="1" type="ORF">IAA08_00200</name>
</gene>
<dbReference type="EMBL" id="DXCH01000005">
    <property type="protein sequence ID" value="HIZ06338.1"/>
    <property type="molecule type" value="Genomic_DNA"/>
</dbReference>
<proteinExistence type="predicted"/>
<protein>
    <submittedName>
        <fullName evidence="1">Selenium-dependent hydroxylase accessory protein YqeC</fullName>
    </submittedName>
</protein>
<name>A0A9D2D0J5_9FIRM</name>
<comment type="caution">
    <text evidence="1">The sequence shown here is derived from an EMBL/GenBank/DDBJ whole genome shotgun (WGS) entry which is preliminary data.</text>
</comment>
<dbReference type="Proteomes" id="UP000824024">
    <property type="component" value="Unassembled WGS sequence"/>
</dbReference>